<protein>
    <submittedName>
        <fullName evidence="1">Uncharacterized protein</fullName>
    </submittedName>
</protein>
<dbReference type="EMBL" id="CP113162">
    <property type="protein sequence ID" value="WEF51907.1"/>
    <property type="molecule type" value="Genomic_DNA"/>
</dbReference>
<name>A0ABY8BPI7_AFICR</name>
<dbReference type="RefSeq" id="WP_275247492.1">
    <property type="nucleotide sequence ID" value="NZ_BAABDX010000001.1"/>
</dbReference>
<dbReference type="Proteomes" id="UP001213907">
    <property type="component" value="Chromosome"/>
</dbReference>
<sequence>MSRSQSPRLRPDPSFVMHLIATAALAPQTRRLRQTTASDGMARYAATRVAVQPRASGRSRFNDIA</sequence>
<evidence type="ECO:0000313" key="1">
    <source>
        <dbReference type="EMBL" id="WEF51907.1"/>
    </source>
</evidence>
<keyword evidence="2" id="KW-1185">Reference proteome</keyword>
<organism evidence="1 2">
    <name type="scientific">Afipia carboxydohydrogena</name>
    <name type="common">Pseudomonas carboxydohydrogena</name>
    <dbReference type="NCBI Taxonomy" id="290"/>
    <lineage>
        <taxon>Bacteria</taxon>
        <taxon>Pseudomonadati</taxon>
        <taxon>Pseudomonadota</taxon>
        <taxon>Alphaproteobacteria</taxon>
        <taxon>Hyphomicrobiales</taxon>
        <taxon>Nitrobacteraceae</taxon>
        <taxon>Afipia</taxon>
    </lineage>
</organism>
<evidence type="ECO:0000313" key="2">
    <source>
        <dbReference type="Proteomes" id="UP001213907"/>
    </source>
</evidence>
<proteinExistence type="predicted"/>
<accession>A0ABY8BPI7</accession>
<reference evidence="1 2" key="1">
    <citation type="submission" date="2022-11" db="EMBL/GenBank/DDBJ databases">
        <authorList>
            <person name="Siebert D."/>
            <person name="Busche T."/>
            <person name="Saydam E."/>
            <person name="Kalinowski J."/>
            <person name="Ruckert C."/>
            <person name="Blombach B."/>
        </authorList>
    </citation>
    <scope>NUCLEOTIDE SEQUENCE [LARGE SCALE GENOMIC DNA]</scope>
    <source>
        <strain evidence="1 2">DSM 1083</strain>
    </source>
</reference>
<gene>
    <name evidence="1" type="ORF">AFIC_000362</name>
</gene>